<evidence type="ECO:0000256" key="1">
    <source>
        <dbReference type="SAM" id="MobiDB-lite"/>
    </source>
</evidence>
<keyword evidence="2" id="KW-0732">Signal</keyword>
<keyword evidence="6" id="KW-1185">Reference proteome</keyword>
<gene>
    <name evidence="4" type="ORF">PCL_04662</name>
    <name evidence="3" type="ORF">Purlil1_4485</name>
</gene>
<feature type="chain" id="PRO_5015675444" description="Cell surface protein" evidence="2">
    <location>
        <begin position="17"/>
        <end position="364"/>
    </location>
</feature>
<proteinExistence type="predicted"/>
<dbReference type="EMBL" id="JAWRVI010000013">
    <property type="protein sequence ID" value="KAK4090905.1"/>
    <property type="molecule type" value="Genomic_DNA"/>
</dbReference>
<feature type="region of interest" description="Disordered" evidence="1">
    <location>
        <begin position="102"/>
        <end position="141"/>
    </location>
</feature>
<evidence type="ECO:0000256" key="2">
    <source>
        <dbReference type="SAM" id="SignalP"/>
    </source>
</evidence>
<feature type="compositionally biased region" description="Polar residues" evidence="1">
    <location>
        <begin position="53"/>
        <end position="65"/>
    </location>
</feature>
<dbReference type="Pfam" id="PF11327">
    <property type="entry name" value="Egh16-like"/>
    <property type="match status" value="1"/>
</dbReference>
<dbReference type="InterPro" id="IPR021476">
    <property type="entry name" value="Egh16-like"/>
</dbReference>
<evidence type="ECO:0008006" key="7">
    <source>
        <dbReference type="Google" id="ProtNLM"/>
    </source>
</evidence>
<dbReference type="AlphaFoldDB" id="A0A2U3DX34"/>
<evidence type="ECO:0000313" key="6">
    <source>
        <dbReference type="Proteomes" id="UP001287286"/>
    </source>
</evidence>
<dbReference type="Proteomes" id="UP001287286">
    <property type="component" value="Unassembled WGS sequence"/>
</dbReference>
<accession>A0A2U3DX34</accession>
<dbReference type="PANTHER" id="PTHR34618">
    <property type="entry name" value="SURFACE PROTEIN MAS1, PUTATIVE-RELATED"/>
    <property type="match status" value="1"/>
</dbReference>
<reference evidence="4 5" key="2">
    <citation type="journal article" date="2016" name="Front. Microbiol.">
        <title>Genome and transcriptome sequences reveal the specific parasitism of the nematophagous Purpureocillium lilacinum 36-1.</title>
        <authorList>
            <person name="Xie J."/>
            <person name="Li S."/>
            <person name="Mo C."/>
            <person name="Xiao X."/>
            <person name="Peng D."/>
            <person name="Wang G."/>
            <person name="Xiao Y."/>
        </authorList>
    </citation>
    <scope>NUCLEOTIDE SEQUENCE [LARGE SCALE GENOMIC DNA]</scope>
    <source>
        <strain evidence="4 5">36-1</strain>
    </source>
</reference>
<feature type="region of interest" description="Disordered" evidence="1">
    <location>
        <begin position="40"/>
        <end position="66"/>
    </location>
</feature>
<sequence>MRYAFVYSALVACVSAHGVVTSITGANGVVMPGLSKERRANSAETVADGTPRDCSSNGCGSQADTSIIRDREIASGRASPLGRTQGNGPVDAAKMINAFMGGAGAPTNNGPASSVGQEDDLSGLKGLQQRSSGESKRQLGGLLGGLLGGGAGGNGGNGAKGNGGNGGGAAGGLGGLLGGLGGGAGGNAGTKSNKPVENMVAATAGKGQAQGLPTCSDNGEVTITYRQINQDGAGPLTAKIDPSSGGTDASAFQTAQITQNVPGIVAGLSTATNTDFTVKVQMPQGMTCTGTVGNATNVCVGMVRNSTPAGPFGGSFAFVQPEKARARAIAYRLRKRFEIARPDAEAEFRAAEAAELEEEGDDEE</sequence>
<evidence type="ECO:0000313" key="3">
    <source>
        <dbReference type="EMBL" id="KAK4090905.1"/>
    </source>
</evidence>
<evidence type="ECO:0000313" key="4">
    <source>
        <dbReference type="EMBL" id="PWI66818.1"/>
    </source>
</evidence>
<comment type="caution">
    <text evidence="4">The sequence shown here is derived from an EMBL/GenBank/DDBJ whole genome shotgun (WGS) entry which is preliminary data.</text>
</comment>
<dbReference type="PANTHER" id="PTHR34618:SF1">
    <property type="entry name" value="SECRETED PROTEIN"/>
    <property type="match status" value="1"/>
</dbReference>
<feature type="region of interest" description="Disordered" evidence="1">
    <location>
        <begin position="71"/>
        <end position="90"/>
    </location>
</feature>
<name>A0A2U3DX34_PURLI</name>
<reference evidence="4" key="1">
    <citation type="submission" date="2015-05" db="EMBL/GenBank/DDBJ databases">
        <authorList>
            <person name="Wang D.B."/>
            <person name="Wang M."/>
        </authorList>
    </citation>
    <scope>NUCLEOTIDE SEQUENCE</scope>
    <source>
        <strain evidence="4">36-1</strain>
    </source>
</reference>
<reference evidence="3" key="3">
    <citation type="submission" date="2023-11" db="EMBL/GenBank/DDBJ databases">
        <authorList>
            <person name="Beijen E."/>
            <person name="Ohm R.A."/>
        </authorList>
    </citation>
    <scope>NUCLEOTIDE SEQUENCE</scope>
    <source>
        <strain evidence="3">CBS 150709</strain>
    </source>
</reference>
<feature type="signal peptide" evidence="2">
    <location>
        <begin position="1"/>
        <end position="16"/>
    </location>
</feature>
<dbReference type="Proteomes" id="UP000245956">
    <property type="component" value="Unassembled WGS sequence"/>
</dbReference>
<protein>
    <recommendedName>
        <fullName evidence="7">Cell surface protein</fullName>
    </recommendedName>
</protein>
<evidence type="ECO:0000313" key="5">
    <source>
        <dbReference type="Proteomes" id="UP000245956"/>
    </source>
</evidence>
<dbReference type="EMBL" id="LCWV01000022">
    <property type="protein sequence ID" value="PWI66818.1"/>
    <property type="molecule type" value="Genomic_DNA"/>
</dbReference>
<organism evidence="4 5">
    <name type="scientific">Purpureocillium lilacinum</name>
    <name type="common">Paecilomyces lilacinus</name>
    <dbReference type="NCBI Taxonomy" id="33203"/>
    <lineage>
        <taxon>Eukaryota</taxon>
        <taxon>Fungi</taxon>
        <taxon>Dikarya</taxon>
        <taxon>Ascomycota</taxon>
        <taxon>Pezizomycotina</taxon>
        <taxon>Sordariomycetes</taxon>
        <taxon>Hypocreomycetidae</taxon>
        <taxon>Hypocreales</taxon>
        <taxon>Ophiocordycipitaceae</taxon>
        <taxon>Purpureocillium</taxon>
    </lineage>
</organism>
<reference evidence="3 6" key="4">
    <citation type="journal article" date="2024" name="Microbiol. Resour. Announc.">
        <title>Genome annotations for the ascomycete fungi Trichoderma harzianum, Trichoderma aggressivum, and Purpureocillium lilacinum.</title>
        <authorList>
            <person name="Beijen E.P.W."/>
            <person name="Ohm R.A."/>
        </authorList>
    </citation>
    <scope>NUCLEOTIDE SEQUENCE [LARGE SCALE GENOMIC DNA]</scope>
    <source>
        <strain evidence="3 6">CBS 150709</strain>
    </source>
</reference>